<proteinExistence type="inferred from homology"/>
<feature type="chain" id="PRO_5012842801" evidence="8">
    <location>
        <begin position="30"/>
        <end position="558"/>
    </location>
</feature>
<sequence length="558" mass="62828">MPNNLSPMLLVVACITILFLCFRAWHSSAPKPPQLSESIPFISNTIQYLTDAGRFIDRVTEKLASSRSNIVRFHVGLRPAYIVTGPKNVQTVLGSPELLDGNFLQLMLMDKHWGMTRAEIDKFARDKSGRGKTPVPGTAADVPDGDRYWLGHDRLYAEYLSSRRHADALAGSFQRLFAEQLDRRWQPTTTTTRGQWASVELSAVLREAMAESAVVSLFGSRVVELNPGLVARYWEFDHVAGRLAWGLPGFLQRRAVAARDRLHGMVRRHVDSAWACFDWDATPEDLAWEPHFGSRLSRETARWLRDKGFSNHAAAGHTLATLFGLNGNTVPITTWAMIELVRDPELLRAVREEIGTVCEVDPGTGARHIDAQRLVNLPLMQSLYVELLRTHVSFNVTRQATRPLAIEGYPIEKGALVQVCSRIEHYHKDVWGVEGHPASEFWAYRHVKYVDDVQVEGQGQEQGQVKGAKKAQFVMKGRPSSFLPFGGGYVMCPGRHFAKQEILLAIAVLVTKFDIEFIEWTGSNGLRSDTPPQDDQRYAGFVAMSPDRGVRVRWRRIY</sequence>
<comment type="cofactor">
    <cofactor evidence="1 7">
        <name>heme</name>
        <dbReference type="ChEBI" id="CHEBI:30413"/>
    </cofactor>
</comment>
<evidence type="ECO:0000256" key="7">
    <source>
        <dbReference type="PIRSR" id="PIRSR602403-1"/>
    </source>
</evidence>
<dbReference type="InterPro" id="IPR002403">
    <property type="entry name" value="Cyt_P450_E_grp-IV"/>
</dbReference>
<keyword evidence="3 7" id="KW-0349">Heme</keyword>
<accession>A0A1S7UP36</accession>
<comment type="similarity">
    <text evidence="2">Belongs to the cytochrome P450 family.</text>
</comment>
<dbReference type="OrthoDB" id="3366823at2759"/>
<dbReference type="Pfam" id="PF00067">
    <property type="entry name" value="p450"/>
    <property type="match status" value="2"/>
</dbReference>
<evidence type="ECO:0000256" key="4">
    <source>
        <dbReference type="ARBA" id="ARBA00022723"/>
    </source>
</evidence>
<keyword evidence="4 7" id="KW-0479">Metal-binding</keyword>
<evidence type="ECO:0000313" key="9">
    <source>
        <dbReference type="EMBL" id="GAP85198.2"/>
    </source>
</evidence>
<evidence type="ECO:0000313" key="10">
    <source>
        <dbReference type="Proteomes" id="UP000054516"/>
    </source>
</evidence>
<gene>
    <name evidence="9" type="ORF">SAMD00023353_2201370</name>
</gene>
<dbReference type="GO" id="GO:0005506">
    <property type="term" value="F:iron ion binding"/>
    <property type="evidence" value="ECO:0007669"/>
    <property type="project" value="InterPro"/>
</dbReference>
<dbReference type="CDD" id="cd11040">
    <property type="entry name" value="CYP7_CYP8-like"/>
    <property type="match status" value="1"/>
</dbReference>
<dbReference type="AlphaFoldDB" id="A0A1S7UP36"/>
<dbReference type="GO" id="GO:0020037">
    <property type="term" value="F:heme binding"/>
    <property type="evidence" value="ECO:0007669"/>
    <property type="project" value="InterPro"/>
</dbReference>
<feature type="binding site" description="axial binding residue" evidence="7">
    <location>
        <position position="492"/>
    </location>
    <ligand>
        <name>heme</name>
        <dbReference type="ChEBI" id="CHEBI:30413"/>
    </ligand>
    <ligandPart>
        <name>Fe</name>
        <dbReference type="ChEBI" id="CHEBI:18248"/>
    </ligandPart>
</feature>
<keyword evidence="5 7" id="KW-0408">Iron</keyword>
<dbReference type="InterPro" id="IPR050529">
    <property type="entry name" value="CYP450_sterol_14alpha_dmase"/>
</dbReference>
<evidence type="ECO:0000256" key="6">
    <source>
        <dbReference type="ARBA" id="ARBA00023033"/>
    </source>
</evidence>
<dbReference type="GO" id="GO:0008395">
    <property type="term" value="F:steroid hydroxylase activity"/>
    <property type="evidence" value="ECO:0007669"/>
    <property type="project" value="TreeGrafter"/>
</dbReference>
<reference evidence="9" key="1">
    <citation type="submission" date="2016-03" db="EMBL/GenBank/DDBJ databases">
        <title>Draft genome sequence of Rosellinia necatrix.</title>
        <authorList>
            <person name="Kanematsu S."/>
        </authorList>
    </citation>
    <scope>NUCLEOTIDE SEQUENCE [LARGE SCALE GENOMIC DNA]</scope>
    <source>
        <strain evidence="9">W97</strain>
    </source>
</reference>
<protein>
    <submittedName>
        <fullName evidence="9">Putative cytochrome P450</fullName>
    </submittedName>
</protein>
<dbReference type="OMA" id="WEPNFGS"/>
<evidence type="ECO:0000256" key="2">
    <source>
        <dbReference type="ARBA" id="ARBA00010617"/>
    </source>
</evidence>
<dbReference type="PANTHER" id="PTHR24304">
    <property type="entry name" value="CYTOCHROME P450 FAMILY 7"/>
    <property type="match status" value="1"/>
</dbReference>
<name>A0A1S7UP36_ROSNE</name>
<organism evidence="9">
    <name type="scientific">Rosellinia necatrix</name>
    <name type="common">White root-rot fungus</name>
    <dbReference type="NCBI Taxonomy" id="77044"/>
    <lineage>
        <taxon>Eukaryota</taxon>
        <taxon>Fungi</taxon>
        <taxon>Dikarya</taxon>
        <taxon>Ascomycota</taxon>
        <taxon>Pezizomycotina</taxon>
        <taxon>Sordariomycetes</taxon>
        <taxon>Xylariomycetidae</taxon>
        <taxon>Xylariales</taxon>
        <taxon>Xylariaceae</taxon>
        <taxon>Rosellinia</taxon>
    </lineage>
</organism>
<dbReference type="PANTHER" id="PTHR24304:SF2">
    <property type="entry name" value="24-HYDROXYCHOLESTEROL 7-ALPHA-HYDROXYLASE"/>
    <property type="match status" value="1"/>
</dbReference>
<dbReference type="STRING" id="77044.A0A1S7UP36"/>
<dbReference type="SUPFAM" id="SSF48264">
    <property type="entry name" value="Cytochrome P450"/>
    <property type="match status" value="1"/>
</dbReference>
<dbReference type="GO" id="GO:0016705">
    <property type="term" value="F:oxidoreductase activity, acting on paired donors, with incorporation or reduction of molecular oxygen"/>
    <property type="evidence" value="ECO:0007669"/>
    <property type="project" value="InterPro"/>
</dbReference>
<dbReference type="Proteomes" id="UP000054516">
    <property type="component" value="Unassembled WGS sequence"/>
</dbReference>
<keyword evidence="8" id="KW-0732">Signal</keyword>
<evidence type="ECO:0000256" key="8">
    <source>
        <dbReference type="SAM" id="SignalP"/>
    </source>
</evidence>
<dbReference type="EMBL" id="DF977467">
    <property type="protein sequence ID" value="GAP85198.2"/>
    <property type="molecule type" value="Genomic_DNA"/>
</dbReference>
<feature type="signal peptide" evidence="8">
    <location>
        <begin position="1"/>
        <end position="29"/>
    </location>
</feature>
<dbReference type="PRINTS" id="PR00465">
    <property type="entry name" value="EP450IV"/>
</dbReference>
<evidence type="ECO:0000256" key="5">
    <source>
        <dbReference type="ARBA" id="ARBA00023004"/>
    </source>
</evidence>
<dbReference type="Gene3D" id="1.10.630.10">
    <property type="entry name" value="Cytochrome P450"/>
    <property type="match status" value="1"/>
</dbReference>
<keyword evidence="6" id="KW-0560">Oxidoreductase</keyword>
<keyword evidence="10" id="KW-1185">Reference proteome</keyword>
<dbReference type="InterPro" id="IPR036396">
    <property type="entry name" value="Cyt_P450_sf"/>
</dbReference>
<dbReference type="InterPro" id="IPR001128">
    <property type="entry name" value="Cyt_P450"/>
</dbReference>
<keyword evidence="6" id="KW-0503">Monooxygenase</keyword>
<evidence type="ECO:0000256" key="1">
    <source>
        <dbReference type="ARBA" id="ARBA00001971"/>
    </source>
</evidence>
<evidence type="ECO:0000256" key="3">
    <source>
        <dbReference type="ARBA" id="ARBA00022617"/>
    </source>
</evidence>